<feature type="domain" description="ACT" evidence="3">
    <location>
        <begin position="48"/>
        <end position="120"/>
    </location>
</feature>
<dbReference type="Proteomes" id="UP000244336">
    <property type="component" value="Chromosome 9"/>
</dbReference>
<dbReference type="Gramene" id="PUZ40684">
    <property type="protein sequence ID" value="PUZ40684"/>
    <property type="gene ID" value="GQ55_9G444000"/>
</dbReference>
<dbReference type="GO" id="GO:0016597">
    <property type="term" value="F:amino acid binding"/>
    <property type="evidence" value="ECO:0007669"/>
    <property type="project" value="UniProtKB-UniRule"/>
</dbReference>
<dbReference type="OrthoDB" id="2019938at2759"/>
<evidence type="ECO:0000313" key="5">
    <source>
        <dbReference type="Proteomes" id="UP000244336"/>
    </source>
</evidence>
<evidence type="ECO:0000256" key="1">
    <source>
        <dbReference type="ARBA" id="ARBA00022737"/>
    </source>
</evidence>
<dbReference type="EMBL" id="CM009757">
    <property type="protein sequence ID" value="PUZ40684.1"/>
    <property type="molecule type" value="Genomic_DNA"/>
</dbReference>
<reference evidence="4 5" key="1">
    <citation type="submission" date="2018-04" db="EMBL/GenBank/DDBJ databases">
        <title>WGS assembly of Panicum hallii var. hallii HAL2.</title>
        <authorList>
            <person name="Lovell J."/>
            <person name="Jenkins J."/>
            <person name="Lowry D."/>
            <person name="Mamidi S."/>
            <person name="Sreedasyam A."/>
            <person name="Weng X."/>
            <person name="Barry K."/>
            <person name="Bonette J."/>
            <person name="Campitelli B."/>
            <person name="Daum C."/>
            <person name="Gordon S."/>
            <person name="Gould B."/>
            <person name="Lipzen A."/>
            <person name="MacQueen A."/>
            <person name="Palacio-Mejia J."/>
            <person name="Plott C."/>
            <person name="Shakirov E."/>
            <person name="Shu S."/>
            <person name="Yoshinaga Y."/>
            <person name="Zane M."/>
            <person name="Rokhsar D."/>
            <person name="Grimwood J."/>
            <person name="Schmutz J."/>
            <person name="Juenger T."/>
        </authorList>
    </citation>
    <scope>NUCLEOTIDE SEQUENCE [LARGE SCALE GENOMIC DNA]</scope>
    <source>
        <strain evidence="5">cv. HAL2</strain>
    </source>
</reference>
<comment type="function">
    <text evidence="2">Binds amino acids.</text>
</comment>
<feature type="domain" description="ACT" evidence="3">
    <location>
        <begin position="349"/>
        <end position="425"/>
    </location>
</feature>
<name>A0A2T7CBH4_9POAL</name>
<organism evidence="4 5">
    <name type="scientific">Panicum hallii var. hallii</name>
    <dbReference type="NCBI Taxonomy" id="1504633"/>
    <lineage>
        <taxon>Eukaryota</taxon>
        <taxon>Viridiplantae</taxon>
        <taxon>Streptophyta</taxon>
        <taxon>Embryophyta</taxon>
        <taxon>Tracheophyta</taxon>
        <taxon>Spermatophyta</taxon>
        <taxon>Magnoliopsida</taxon>
        <taxon>Liliopsida</taxon>
        <taxon>Poales</taxon>
        <taxon>Poaceae</taxon>
        <taxon>PACMAD clade</taxon>
        <taxon>Panicoideae</taxon>
        <taxon>Panicodae</taxon>
        <taxon>Paniceae</taxon>
        <taxon>Panicinae</taxon>
        <taxon>Panicum</taxon>
        <taxon>Panicum sect. Panicum</taxon>
    </lineage>
</organism>
<dbReference type="CDD" id="cd04897">
    <property type="entry name" value="ACT_ACR_3"/>
    <property type="match status" value="1"/>
</dbReference>
<evidence type="ECO:0000313" key="4">
    <source>
        <dbReference type="EMBL" id="PUZ40684.1"/>
    </source>
</evidence>
<dbReference type="InterPro" id="IPR045865">
    <property type="entry name" value="ACT-like_dom_sf"/>
</dbReference>
<dbReference type="InterPro" id="IPR040217">
    <property type="entry name" value="ACR1-12"/>
</dbReference>
<dbReference type="Gene3D" id="3.30.70.260">
    <property type="match status" value="2"/>
</dbReference>
<gene>
    <name evidence="4" type="ORF">GQ55_9G444000</name>
</gene>
<evidence type="ECO:0000256" key="2">
    <source>
        <dbReference type="RuleBase" id="RU369043"/>
    </source>
</evidence>
<proteinExistence type="predicted"/>
<keyword evidence="1 2" id="KW-0677">Repeat</keyword>
<protein>
    <recommendedName>
        <fullName evidence="2">ACT domain-containing protein ACR</fullName>
    </recommendedName>
    <alternativeName>
        <fullName evidence="2">Protein ACT DOMAIN REPEATS</fullName>
    </alternativeName>
</protein>
<dbReference type="PROSITE" id="PS51671">
    <property type="entry name" value="ACT"/>
    <property type="match status" value="3"/>
</dbReference>
<dbReference type="CDD" id="cd04925">
    <property type="entry name" value="ACT_ACR_2"/>
    <property type="match status" value="1"/>
</dbReference>
<dbReference type="PANTHER" id="PTHR31096">
    <property type="entry name" value="ACT DOMAIN-CONTAINING PROTEIN ACR4-RELATED"/>
    <property type="match status" value="1"/>
</dbReference>
<evidence type="ECO:0000259" key="3">
    <source>
        <dbReference type="PROSITE" id="PS51671"/>
    </source>
</evidence>
<sequence length="449" mass="50451">MAAFADGDPSSSSSCSSWDSDDEYQKFIQKMNPPRVTIDNASCANATIIHVDSANKYGILLEVVQVLTDLKLIVRKAYISSDGGWFMDVFNVTNQSGQKIMDESVLEGIKDYIYKSIAPGSCFLPSRRRAIGVEPSSDYTLIELTGTDRPGLLSEVSAVLTNLDCNVVNAEVWTHNERAAAVIQITDRKTGLAIPDAERLGRIKERLRNVFKGRSRDAKTTVAMGITHTERRLHQMMLEDRDYERYDMDRANANPMPMVSVVNWLQKDYSVVTMRCKDRPKLLFDTVCTLTDMQYVVYHGSVDTEGPQAYQEYYIRHIDGSPVNSEAERKRIIQCLEAAIERRVSEGLKLELSTGDRVGLLSDVTRIFRENGLTVTRAEVSTRGNKAINTFYVRDTAGSLVELKTLEAIRQDIGQTVLQVKGHPDHLKSTAQESLTRFLFSSLFRPRSP</sequence>
<dbReference type="Pfam" id="PF01842">
    <property type="entry name" value="ACT"/>
    <property type="match status" value="2"/>
</dbReference>
<dbReference type="AlphaFoldDB" id="A0A2T7CBH4"/>
<keyword evidence="5" id="KW-1185">Reference proteome</keyword>
<accession>A0A2T7CBH4</accession>
<dbReference type="PANTHER" id="PTHR31096:SF22">
    <property type="entry name" value="ACT DOMAIN-CONTAINING PROTEIN ACR4"/>
    <property type="match status" value="1"/>
</dbReference>
<dbReference type="InterPro" id="IPR002912">
    <property type="entry name" value="ACT_dom"/>
</dbReference>
<feature type="domain" description="ACT" evidence="3">
    <location>
        <begin position="141"/>
        <end position="223"/>
    </location>
</feature>
<dbReference type="SUPFAM" id="SSF55021">
    <property type="entry name" value="ACT-like"/>
    <property type="match status" value="3"/>
</dbReference>